<dbReference type="GO" id="GO:0004324">
    <property type="term" value="F:ferredoxin-NADP+ reductase activity"/>
    <property type="evidence" value="ECO:0007669"/>
    <property type="project" value="UniProtKB-EC"/>
</dbReference>
<evidence type="ECO:0000259" key="11">
    <source>
        <dbReference type="Pfam" id="PF07992"/>
    </source>
</evidence>
<evidence type="ECO:0000313" key="13">
    <source>
        <dbReference type="Proteomes" id="UP000580910"/>
    </source>
</evidence>
<dbReference type="EC" id="1.18.1.2" evidence="3"/>
<feature type="binding site" evidence="10">
    <location>
        <position position="223"/>
    </location>
    <ligand>
        <name>NADP(+)</name>
        <dbReference type="ChEBI" id="CHEBI:58349"/>
    </ligand>
</feature>
<name>A0A7W3J224_9ACTN</name>
<evidence type="ECO:0000256" key="4">
    <source>
        <dbReference type="ARBA" id="ARBA00022630"/>
    </source>
</evidence>
<protein>
    <recommendedName>
        <fullName evidence="3">ferredoxin--NADP(+) reductase</fullName>
        <ecNumber evidence="3">1.18.1.2</ecNumber>
    </recommendedName>
</protein>
<dbReference type="EMBL" id="JACGXA010000001">
    <property type="protein sequence ID" value="MBA8804880.1"/>
    <property type="molecule type" value="Genomic_DNA"/>
</dbReference>
<dbReference type="InterPro" id="IPR023753">
    <property type="entry name" value="FAD/NAD-binding_dom"/>
</dbReference>
<dbReference type="InterPro" id="IPR036188">
    <property type="entry name" value="FAD/NAD-bd_sf"/>
</dbReference>
<dbReference type="PIRSF" id="PIRSF000362">
    <property type="entry name" value="FNR"/>
    <property type="match status" value="1"/>
</dbReference>
<feature type="binding site" evidence="10">
    <location>
        <begin position="167"/>
        <end position="170"/>
    </location>
    <ligand>
        <name>NADP(+)</name>
        <dbReference type="ChEBI" id="CHEBI:58349"/>
    </ligand>
</feature>
<gene>
    <name evidence="12" type="ORF">FB382_003171</name>
</gene>
<feature type="binding site" evidence="10">
    <location>
        <begin position="211"/>
        <end position="212"/>
    </location>
    <ligand>
        <name>NADP(+)</name>
        <dbReference type="ChEBI" id="CHEBI:58349"/>
    </ligand>
</feature>
<dbReference type="RefSeq" id="WP_182540725.1">
    <property type="nucleotide sequence ID" value="NZ_JACGXA010000001.1"/>
</dbReference>
<evidence type="ECO:0000256" key="6">
    <source>
        <dbReference type="ARBA" id="ARBA00022857"/>
    </source>
</evidence>
<comment type="catalytic activity">
    <reaction evidence="8">
        <text>2 reduced [2Fe-2S]-[ferredoxin] + NADP(+) + H(+) = 2 oxidized [2Fe-2S]-[ferredoxin] + NADPH</text>
        <dbReference type="Rhea" id="RHEA:20125"/>
        <dbReference type="Rhea" id="RHEA-COMP:10000"/>
        <dbReference type="Rhea" id="RHEA-COMP:10001"/>
        <dbReference type="ChEBI" id="CHEBI:15378"/>
        <dbReference type="ChEBI" id="CHEBI:33737"/>
        <dbReference type="ChEBI" id="CHEBI:33738"/>
        <dbReference type="ChEBI" id="CHEBI:57783"/>
        <dbReference type="ChEBI" id="CHEBI:58349"/>
        <dbReference type="EC" id="1.18.1.2"/>
    </reaction>
</comment>
<evidence type="ECO:0000256" key="7">
    <source>
        <dbReference type="ARBA" id="ARBA00023002"/>
    </source>
</evidence>
<keyword evidence="6 10" id="KW-0521">NADP</keyword>
<feature type="domain" description="FAD/NAD(P)-binding" evidence="11">
    <location>
        <begin position="8"/>
        <end position="181"/>
    </location>
</feature>
<keyword evidence="5 9" id="KW-0274">FAD</keyword>
<sequence length="471" mass="51343">MTPARPLRVAVVGAGPAGMYAAGHLLEGPGGTYLDGRLQQLVRRPVEVDVLDRLPTPWGLVRHGVAPDHPEKKLVQRIFEETANRPGFRFFGDIEVGTHVSHQDLLDWYDAVIYAHGASGDRPLGIPGEDLPGSLSAREFVAWYNGHPDYAGLPIDLSHERAVVVGNGNVALDVARILTQPVESLVSTDIADHAVSALAASKVREVVVLGRRANFHGAFSNPELAELGRIEGVQIVVENDDLPSDHDIVLDRATRRKLSTLDAYSTQPRRESERRIVLRFLSSPVEILGKDAVTGLVVGRNNLDLDGDGRAGVASGQERTVLDTGLVLRAIGYFGNPLAGIPFDSERGVIPHRDGRVLDQGTLVPGLYVTGWAKRGPQGIIGSNKKCARDTVRSLLADADSGTLSTQGTLNPDVVERRLRERQPHLVDQNAWLRLDDHERRLGRASGRPRSKLVDRRAMLMASRATIRRSN</sequence>
<accession>A0A7W3J224</accession>
<evidence type="ECO:0000256" key="9">
    <source>
        <dbReference type="PIRSR" id="PIRSR000362-1"/>
    </source>
</evidence>
<feature type="binding site" evidence="9">
    <location>
        <begin position="379"/>
        <end position="381"/>
    </location>
    <ligand>
        <name>FAD</name>
        <dbReference type="ChEBI" id="CHEBI:57692"/>
    </ligand>
</feature>
<dbReference type="PANTHER" id="PTHR48467:SF1">
    <property type="entry name" value="GLUTAMATE SYNTHASE 1 [NADH], CHLOROPLASTIC-LIKE"/>
    <property type="match status" value="1"/>
</dbReference>
<evidence type="ECO:0000256" key="3">
    <source>
        <dbReference type="ARBA" id="ARBA00013223"/>
    </source>
</evidence>
<dbReference type="PANTHER" id="PTHR48467">
    <property type="entry name" value="GLUTAMATE SYNTHASE 1 [NADH], CHLOROPLASTIC-LIKE"/>
    <property type="match status" value="1"/>
</dbReference>
<feature type="binding site" evidence="9">
    <location>
        <position position="372"/>
    </location>
    <ligand>
        <name>FAD</name>
        <dbReference type="ChEBI" id="CHEBI:57692"/>
    </ligand>
</feature>
<dbReference type="Proteomes" id="UP000580910">
    <property type="component" value="Unassembled WGS sequence"/>
</dbReference>
<evidence type="ECO:0000256" key="8">
    <source>
        <dbReference type="ARBA" id="ARBA00047776"/>
    </source>
</evidence>
<dbReference type="AlphaFoldDB" id="A0A7W3J224"/>
<dbReference type="PRINTS" id="PR00419">
    <property type="entry name" value="ADXRDTASE"/>
</dbReference>
<comment type="caution">
    <text evidence="12">The sequence shown here is derived from an EMBL/GenBank/DDBJ whole genome shotgun (WGS) entry which is preliminary data.</text>
</comment>
<feature type="binding site" evidence="10">
    <location>
        <position position="379"/>
    </location>
    <ligand>
        <name>NADP(+)</name>
        <dbReference type="ChEBI" id="CHEBI:58349"/>
    </ligand>
</feature>
<dbReference type="Pfam" id="PF07992">
    <property type="entry name" value="Pyr_redox_2"/>
    <property type="match status" value="1"/>
</dbReference>
<evidence type="ECO:0000256" key="10">
    <source>
        <dbReference type="PIRSR" id="PIRSR000362-2"/>
    </source>
</evidence>
<dbReference type="Gene3D" id="3.40.50.720">
    <property type="entry name" value="NAD(P)-binding Rossmann-like Domain"/>
    <property type="match status" value="1"/>
</dbReference>
<dbReference type="Gene3D" id="3.50.50.60">
    <property type="entry name" value="FAD/NAD(P)-binding domain"/>
    <property type="match status" value="1"/>
</dbReference>
<feature type="binding site" evidence="9">
    <location>
        <position position="60"/>
    </location>
    <ligand>
        <name>FAD</name>
        <dbReference type="ChEBI" id="CHEBI:57692"/>
    </ligand>
</feature>
<comment type="similarity">
    <text evidence="2">Belongs to the ferredoxin--NADP reductase type 1 family.</text>
</comment>
<keyword evidence="4" id="KW-0285">Flavoprotein</keyword>
<dbReference type="SUPFAM" id="SSF51971">
    <property type="entry name" value="Nucleotide-binding domain"/>
    <property type="match status" value="2"/>
</dbReference>
<reference evidence="12 13" key="1">
    <citation type="submission" date="2020-07" db="EMBL/GenBank/DDBJ databases">
        <title>Sequencing the genomes of 1000 actinobacteria strains.</title>
        <authorList>
            <person name="Klenk H.-P."/>
        </authorList>
    </citation>
    <scope>NUCLEOTIDE SEQUENCE [LARGE SCALE GENOMIC DNA]</scope>
    <source>
        <strain evidence="12 13">DSM 21349</strain>
    </source>
</reference>
<organism evidence="12 13">
    <name type="scientific">Nocardioides ginsengisegetis</name>
    <dbReference type="NCBI Taxonomy" id="661491"/>
    <lineage>
        <taxon>Bacteria</taxon>
        <taxon>Bacillati</taxon>
        <taxon>Actinomycetota</taxon>
        <taxon>Actinomycetes</taxon>
        <taxon>Propionibacteriales</taxon>
        <taxon>Nocardioidaceae</taxon>
        <taxon>Nocardioides</taxon>
    </lineage>
</organism>
<comment type="cofactor">
    <cofactor evidence="1 9">
        <name>FAD</name>
        <dbReference type="ChEBI" id="CHEBI:57692"/>
    </cofactor>
</comment>
<proteinExistence type="inferred from homology"/>
<feature type="binding site" evidence="9">
    <location>
        <position position="17"/>
    </location>
    <ligand>
        <name>FAD</name>
        <dbReference type="ChEBI" id="CHEBI:57692"/>
    </ligand>
</feature>
<evidence type="ECO:0000256" key="2">
    <source>
        <dbReference type="ARBA" id="ARBA00008312"/>
    </source>
</evidence>
<evidence type="ECO:0000256" key="5">
    <source>
        <dbReference type="ARBA" id="ARBA00022827"/>
    </source>
</evidence>
<keyword evidence="13" id="KW-1185">Reference proteome</keyword>
<dbReference type="InterPro" id="IPR021163">
    <property type="entry name" value="Ferredox_Rdtase_adrenod"/>
</dbReference>
<feature type="binding site" evidence="9">
    <location>
        <position position="96"/>
    </location>
    <ligand>
        <name>FAD</name>
        <dbReference type="ChEBI" id="CHEBI:57692"/>
    </ligand>
</feature>
<keyword evidence="7 12" id="KW-0560">Oxidoreductase</keyword>
<evidence type="ECO:0000256" key="1">
    <source>
        <dbReference type="ARBA" id="ARBA00001974"/>
    </source>
</evidence>
<dbReference type="InterPro" id="IPR055275">
    <property type="entry name" value="Ferredox_Rdtase"/>
</dbReference>
<evidence type="ECO:0000313" key="12">
    <source>
        <dbReference type="EMBL" id="MBA8804880.1"/>
    </source>
</evidence>